<evidence type="ECO:0000256" key="2">
    <source>
        <dbReference type="SAM" id="SignalP"/>
    </source>
</evidence>
<proteinExistence type="predicted"/>
<comment type="caution">
    <text evidence="3">The sequence shown here is derived from an EMBL/GenBank/DDBJ whole genome shotgun (WGS) entry which is preliminary data.</text>
</comment>
<dbReference type="Proteomes" id="UP001279553">
    <property type="component" value="Unassembled WGS sequence"/>
</dbReference>
<evidence type="ECO:0000256" key="1">
    <source>
        <dbReference type="SAM" id="MobiDB-lite"/>
    </source>
</evidence>
<dbReference type="EMBL" id="JAWXYB010000018">
    <property type="protein sequence ID" value="MDX5931902.1"/>
    <property type="molecule type" value="Genomic_DNA"/>
</dbReference>
<dbReference type="Pfam" id="PF09923">
    <property type="entry name" value="DUF2155"/>
    <property type="match status" value="1"/>
</dbReference>
<evidence type="ECO:0000313" key="3">
    <source>
        <dbReference type="EMBL" id="MDX5931902.1"/>
    </source>
</evidence>
<accession>A0AAW9DV36</accession>
<protein>
    <submittedName>
        <fullName evidence="3">DUF2155 domain-containing protein</fullName>
    </submittedName>
</protein>
<sequence length="224" mass="22546">MSGRIALICGVAMLVALPGLGRAQNSASGEMAPMPLSPGVTSVPDAPLPAPAPSTTAPLPAPDLPQSSLTVPPGLTGGAPSSDQAVANRQDSSGTQSSHAEAPVQVPPVWLRRPVAVLDVLDKEDGAVRRIKVPVGSSATEGRLAVAVGACVVRPPDMTPDAAIFVTVIAQRVGATVSDAKDQGGQDVSAPLFRGWLIRSEPGATVVGDAAVTFRLIGCEGGSR</sequence>
<feature type="chain" id="PRO_5043801956" evidence="2">
    <location>
        <begin position="24"/>
        <end position="224"/>
    </location>
</feature>
<gene>
    <name evidence="3" type="ORF">SIL87_14135</name>
</gene>
<evidence type="ECO:0000313" key="4">
    <source>
        <dbReference type="Proteomes" id="UP001279553"/>
    </source>
</evidence>
<dbReference type="RefSeq" id="WP_319614780.1">
    <property type="nucleotide sequence ID" value="NZ_JAWXYB010000018.1"/>
</dbReference>
<feature type="signal peptide" evidence="2">
    <location>
        <begin position="1"/>
        <end position="23"/>
    </location>
</feature>
<feature type="compositionally biased region" description="Polar residues" evidence="1">
    <location>
        <begin position="79"/>
        <end position="99"/>
    </location>
</feature>
<keyword evidence="2" id="KW-0732">Signal</keyword>
<name>A0AAW9DV36_ACIAO</name>
<reference evidence="3 4" key="1">
    <citation type="submission" date="2023-11" db="EMBL/GenBank/DDBJ databases">
        <title>MicrobeMod: A computational toolkit for identifying prokaryotic methylation and restriction-modification with nanopore sequencing.</title>
        <authorList>
            <person name="Crits-Christoph A."/>
            <person name="Kang S.C."/>
            <person name="Lee H."/>
            <person name="Ostrov N."/>
        </authorList>
    </citation>
    <scope>NUCLEOTIDE SEQUENCE [LARGE SCALE GENOMIC DNA]</scope>
    <source>
        <strain evidence="3 4">DSMZ 700</strain>
    </source>
</reference>
<organism evidence="3 4">
    <name type="scientific">Acidiphilium acidophilum</name>
    <name type="common">Thiobacillus acidophilus</name>
    <dbReference type="NCBI Taxonomy" id="76588"/>
    <lineage>
        <taxon>Bacteria</taxon>
        <taxon>Pseudomonadati</taxon>
        <taxon>Pseudomonadota</taxon>
        <taxon>Alphaproteobacteria</taxon>
        <taxon>Acetobacterales</taxon>
        <taxon>Acidocellaceae</taxon>
        <taxon>Acidiphilium</taxon>
    </lineage>
</organism>
<dbReference type="AlphaFoldDB" id="A0AAW9DV36"/>
<dbReference type="InterPro" id="IPR019225">
    <property type="entry name" value="DUF2155"/>
</dbReference>
<keyword evidence="4" id="KW-1185">Reference proteome</keyword>
<feature type="region of interest" description="Disordered" evidence="1">
    <location>
        <begin position="25"/>
        <end position="105"/>
    </location>
</feature>